<feature type="transmembrane region" description="Helical" evidence="1">
    <location>
        <begin position="54"/>
        <end position="77"/>
    </location>
</feature>
<reference evidence="2 3" key="1">
    <citation type="submission" date="2014-12" db="EMBL/GenBank/DDBJ databases">
        <title>Draft genome sequences of 10 type strains of Lactococcus.</title>
        <authorList>
            <person name="Sun Z."/>
            <person name="Zhong Z."/>
            <person name="Liu W."/>
            <person name="Zhang W."/>
            <person name="Zhang H."/>
        </authorList>
    </citation>
    <scope>NUCLEOTIDE SEQUENCE [LARGE SCALE GENOMIC DNA]</scope>
    <source>
        <strain evidence="2 3">DSM 20686</strain>
    </source>
</reference>
<proteinExistence type="predicted"/>
<feature type="transmembrane region" description="Helical" evidence="1">
    <location>
        <begin position="126"/>
        <end position="150"/>
    </location>
</feature>
<keyword evidence="3" id="KW-1185">Reference proteome</keyword>
<protein>
    <submittedName>
        <fullName evidence="2">Uncharacterized protein</fullName>
    </submittedName>
</protein>
<feature type="transmembrane region" description="Helical" evidence="1">
    <location>
        <begin position="89"/>
        <end position="114"/>
    </location>
</feature>
<evidence type="ECO:0000313" key="2">
    <source>
        <dbReference type="EMBL" id="PCS05772.1"/>
    </source>
</evidence>
<accession>A0A2A5RX24</accession>
<evidence type="ECO:0000313" key="3">
    <source>
        <dbReference type="Proteomes" id="UP000242246"/>
    </source>
</evidence>
<comment type="caution">
    <text evidence="2">The sequence shown here is derived from an EMBL/GenBank/DDBJ whole genome shotgun (WGS) entry which is preliminary data.</text>
</comment>
<dbReference type="STRING" id="1348632.GCA_001591745_01549"/>
<name>A0A2A5RX24_9LACT</name>
<gene>
    <name evidence="2" type="ORF">RU87_GL000482</name>
</gene>
<dbReference type="AlphaFoldDB" id="A0A2A5RX24"/>
<evidence type="ECO:0000256" key="1">
    <source>
        <dbReference type="SAM" id="Phobius"/>
    </source>
</evidence>
<dbReference type="Proteomes" id="UP000242246">
    <property type="component" value="Unassembled WGS sequence"/>
</dbReference>
<keyword evidence="1" id="KW-1133">Transmembrane helix</keyword>
<organism evidence="2 3">
    <name type="scientific">Pseudolactococcus plantarum</name>
    <dbReference type="NCBI Taxonomy" id="1365"/>
    <lineage>
        <taxon>Bacteria</taxon>
        <taxon>Bacillati</taxon>
        <taxon>Bacillota</taxon>
        <taxon>Bacilli</taxon>
        <taxon>Lactobacillales</taxon>
        <taxon>Streptococcaceae</taxon>
        <taxon>Pseudolactococcus</taxon>
    </lineage>
</organism>
<keyword evidence="1" id="KW-0812">Transmembrane</keyword>
<dbReference type="EMBL" id="JXJX01000012">
    <property type="protein sequence ID" value="PCS05772.1"/>
    <property type="molecule type" value="Genomic_DNA"/>
</dbReference>
<sequence>MLNKTFLEAVFLTSRGYRLKALGVLCLLTGMSILIFIFYQFYKRIVCKRKIAKALVYYVLLVVLSGILLGCLGKVLYDYLGRDYKSIKQVIWLLTTLIQGTLRFIFIYYCLMTYQSTKFEWKSKRFLKMLLGICLLLSFSIVFSIVYPIFSSPVMFLSDIIIATSSVYVEGVKLKKESCIAK</sequence>
<feature type="transmembrane region" description="Helical" evidence="1">
    <location>
        <begin position="20"/>
        <end position="42"/>
    </location>
</feature>
<keyword evidence="1" id="KW-0472">Membrane</keyword>